<dbReference type="WBParaSite" id="Pan_g14817.t1">
    <property type="protein sequence ID" value="Pan_g14817.t1"/>
    <property type="gene ID" value="Pan_g14817"/>
</dbReference>
<keyword evidence="2" id="KW-1185">Reference proteome</keyword>
<evidence type="ECO:0000313" key="3">
    <source>
        <dbReference type="WBParaSite" id="Pan_g14817.t1"/>
    </source>
</evidence>
<accession>A0A7E4UZS5</accession>
<reference evidence="3" key="2">
    <citation type="submission" date="2020-10" db="UniProtKB">
        <authorList>
            <consortium name="WormBaseParasite"/>
        </authorList>
    </citation>
    <scope>IDENTIFICATION</scope>
</reference>
<reference evidence="2" key="1">
    <citation type="journal article" date="2013" name="Genetics">
        <title>The draft genome and transcriptome of Panagrellus redivivus are shaped by the harsh demands of a free-living lifestyle.</title>
        <authorList>
            <person name="Srinivasan J."/>
            <person name="Dillman A.R."/>
            <person name="Macchietto M.G."/>
            <person name="Heikkinen L."/>
            <person name="Lakso M."/>
            <person name="Fracchia K.M."/>
            <person name="Antoshechkin I."/>
            <person name="Mortazavi A."/>
            <person name="Wong G."/>
            <person name="Sternberg P.W."/>
        </authorList>
    </citation>
    <scope>NUCLEOTIDE SEQUENCE [LARGE SCALE GENOMIC DNA]</scope>
    <source>
        <strain evidence="2">MT8872</strain>
    </source>
</reference>
<feature type="transmembrane region" description="Helical" evidence="1">
    <location>
        <begin position="12"/>
        <end position="31"/>
    </location>
</feature>
<organism evidence="2 3">
    <name type="scientific">Panagrellus redivivus</name>
    <name type="common">Microworm</name>
    <dbReference type="NCBI Taxonomy" id="6233"/>
    <lineage>
        <taxon>Eukaryota</taxon>
        <taxon>Metazoa</taxon>
        <taxon>Ecdysozoa</taxon>
        <taxon>Nematoda</taxon>
        <taxon>Chromadorea</taxon>
        <taxon>Rhabditida</taxon>
        <taxon>Tylenchina</taxon>
        <taxon>Panagrolaimomorpha</taxon>
        <taxon>Panagrolaimoidea</taxon>
        <taxon>Panagrolaimidae</taxon>
        <taxon>Panagrellus</taxon>
    </lineage>
</organism>
<keyword evidence="1" id="KW-0472">Membrane</keyword>
<name>A0A7E4UZS5_PANRE</name>
<evidence type="ECO:0000313" key="2">
    <source>
        <dbReference type="Proteomes" id="UP000492821"/>
    </source>
</evidence>
<sequence>MYSIPLTLYDCLVMFVLTALFVIQVIFTCAFERKPPVNRNYKKPQKPELQLQQRIKLLSADGQLPQDVVLAKEQNDAAAKPRAPPPVSVCPEDTLHNVTSLQPDNETSMYFLSTSCSKTCLPSSYVSNHSLRTNTAIPTPVLLDGTTNVEPVQ</sequence>
<dbReference type="AlphaFoldDB" id="A0A7E4UZS5"/>
<evidence type="ECO:0000256" key="1">
    <source>
        <dbReference type="SAM" id="Phobius"/>
    </source>
</evidence>
<dbReference type="Proteomes" id="UP000492821">
    <property type="component" value="Unassembled WGS sequence"/>
</dbReference>
<keyword evidence="1" id="KW-1133">Transmembrane helix</keyword>
<keyword evidence="1" id="KW-0812">Transmembrane</keyword>
<proteinExistence type="predicted"/>
<protein>
    <submittedName>
        <fullName evidence="3">Neur_chan_memb domain-containing protein</fullName>
    </submittedName>
</protein>